<evidence type="ECO:0000313" key="4">
    <source>
        <dbReference type="Proteomes" id="UP001179121"/>
    </source>
</evidence>
<gene>
    <name evidence="3" type="ORF">DNFV4_04057</name>
</gene>
<name>A0AA86T8H7_9BACT</name>
<reference evidence="3" key="1">
    <citation type="submission" date="2022-10" db="EMBL/GenBank/DDBJ databases">
        <authorList>
            <person name="Koch H."/>
        </authorList>
    </citation>
    <scope>NUCLEOTIDE SEQUENCE</scope>
    <source>
        <strain evidence="3">DNF</strain>
    </source>
</reference>
<evidence type="ECO:0000313" key="3">
    <source>
        <dbReference type="EMBL" id="CAI4033616.1"/>
    </source>
</evidence>
<organism evidence="3 4">
    <name type="scientific">Nitrospira tepida</name>
    <dbReference type="NCBI Taxonomy" id="2973512"/>
    <lineage>
        <taxon>Bacteria</taxon>
        <taxon>Pseudomonadati</taxon>
        <taxon>Nitrospirota</taxon>
        <taxon>Nitrospiria</taxon>
        <taxon>Nitrospirales</taxon>
        <taxon>Nitrospiraceae</taxon>
        <taxon>Nitrospira</taxon>
    </lineage>
</organism>
<evidence type="ECO:0000256" key="1">
    <source>
        <dbReference type="SAM" id="Phobius"/>
    </source>
</evidence>
<accession>A0AA86T8H7</accession>
<dbReference type="PANTHER" id="PTHR19328">
    <property type="entry name" value="HEDGEHOG-INTERACTING PROTEIN"/>
    <property type="match status" value="1"/>
</dbReference>
<dbReference type="InterPro" id="IPR012938">
    <property type="entry name" value="Glc/Sorbosone_DH"/>
</dbReference>
<dbReference type="RefSeq" id="WP_289270973.1">
    <property type="nucleotide sequence ID" value="NZ_OX365700.1"/>
</dbReference>
<dbReference type="Proteomes" id="UP001179121">
    <property type="component" value="Chromosome"/>
</dbReference>
<dbReference type="Gene3D" id="2.120.10.30">
    <property type="entry name" value="TolB, C-terminal domain"/>
    <property type="match status" value="1"/>
</dbReference>
<keyword evidence="4" id="KW-1185">Reference proteome</keyword>
<dbReference type="AlphaFoldDB" id="A0AA86T8H7"/>
<dbReference type="Pfam" id="PF07995">
    <property type="entry name" value="GSDH"/>
    <property type="match status" value="1"/>
</dbReference>
<sequence>MTTEGRANGAERAGATGRRVAWPGLLLVIGIGWVVAGSAEGERGAASVGSSDRPALQLIPVTRGDLEEPLYLTHAGDRTGSLFIVEQSGRIRVLPTAGKPSPPLKRPFLDLTDRVLSGGERGLLGLAFHPRYHTNGRFFVNYTRKPDGATVIAEFARSPHDPLMASPDEAILMVIDQPYANHNGGMVSFGPDGYLYIGLGDGGSGGDPQNRAQNRQERLGKILRIDVDRGRPFAIPPDNPFARSGGRPEIYASGLRNPWRFSFDRQTGDLWAGDVGQYRWEEIDLVANGGNYGWRVMEGTHCFSPPDGCEADGLILPVAEYGHESGRCSIIGGYVYRGSAMPEYRGVYFYADYCSGEVFDLVRAGSARSAPVSQGPHVALQTGVRISSFGEDEQGELYVVDHGGGIYRLATLR</sequence>
<dbReference type="InterPro" id="IPR011042">
    <property type="entry name" value="6-blade_b-propeller_TolB-like"/>
</dbReference>
<dbReference type="SUPFAM" id="SSF50952">
    <property type="entry name" value="Soluble quinoprotein glucose dehydrogenase"/>
    <property type="match status" value="1"/>
</dbReference>
<dbReference type="PANTHER" id="PTHR19328:SF75">
    <property type="entry name" value="ALDOSE SUGAR DEHYDROGENASE YLII"/>
    <property type="match status" value="1"/>
</dbReference>
<keyword evidence="1" id="KW-0812">Transmembrane</keyword>
<keyword evidence="1" id="KW-1133">Transmembrane helix</keyword>
<dbReference type="EMBL" id="OX365700">
    <property type="protein sequence ID" value="CAI4033616.1"/>
    <property type="molecule type" value="Genomic_DNA"/>
</dbReference>
<evidence type="ECO:0000259" key="2">
    <source>
        <dbReference type="Pfam" id="PF07995"/>
    </source>
</evidence>
<dbReference type="KEGG" id="nti:DNFV4_04057"/>
<feature type="transmembrane region" description="Helical" evidence="1">
    <location>
        <begin position="20"/>
        <end position="39"/>
    </location>
</feature>
<proteinExistence type="predicted"/>
<feature type="domain" description="Glucose/Sorbosone dehydrogenase" evidence="2">
    <location>
        <begin position="66"/>
        <end position="402"/>
    </location>
</feature>
<protein>
    <submittedName>
        <fullName evidence="3">GSDH domain-containing protein</fullName>
    </submittedName>
</protein>
<keyword evidence="1" id="KW-0472">Membrane</keyword>
<dbReference type="InterPro" id="IPR011041">
    <property type="entry name" value="Quinoprot_gluc/sorb_DH_b-prop"/>
</dbReference>